<dbReference type="InterPro" id="IPR036396">
    <property type="entry name" value="Cyt_P450_sf"/>
</dbReference>
<evidence type="ECO:0000313" key="6">
    <source>
        <dbReference type="EMBL" id="MFC4388916.1"/>
    </source>
</evidence>
<comment type="caution">
    <text evidence="6">The sequence shown here is derived from an EMBL/GenBank/DDBJ whole genome shotgun (WGS) entry which is preliminary data.</text>
</comment>
<evidence type="ECO:0000256" key="1">
    <source>
        <dbReference type="ARBA" id="ARBA00010617"/>
    </source>
</evidence>
<dbReference type="PANTHER" id="PTHR24302">
    <property type="entry name" value="CYTOCHROME P450 FAMILY 3"/>
    <property type="match status" value="1"/>
</dbReference>
<evidence type="ECO:0000256" key="2">
    <source>
        <dbReference type="ARBA" id="ARBA00022617"/>
    </source>
</evidence>
<dbReference type="InterPro" id="IPR050705">
    <property type="entry name" value="Cytochrome_P450_3A"/>
</dbReference>
<dbReference type="CDD" id="cd11067">
    <property type="entry name" value="CYP152"/>
    <property type="match status" value="1"/>
</dbReference>
<accession>A0ABV8W104</accession>
<keyword evidence="7" id="KW-1185">Reference proteome</keyword>
<dbReference type="PRINTS" id="PR00463">
    <property type="entry name" value="EP450I"/>
</dbReference>
<dbReference type="InterPro" id="IPR002401">
    <property type="entry name" value="Cyt_P450_E_grp-I"/>
</dbReference>
<dbReference type="RefSeq" id="WP_390200289.1">
    <property type="nucleotide sequence ID" value="NZ_JBHSDV010000005.1"/>
</dbReference>
<dbReference type="InterPro" id="IPR001128">
    <property type="entry name" value="Cyt_P450"/>
</dbReference>
<dbReference type="Pfam" id="PF00067">
    <property type="entry name" value="p450"/>
    <property type="match status" value="1"/>
</dbReference>
<protein>
    <submittedName>
        <fullName evidence="6">Cytochrome P450</fullName>
    </submittedName>
</protein>
<keyword evidence="4" id="KW-0560">Oxidoreductase</keyword>
<keyword evidence="3" id="KW-0479">Metal-binding</keyword>
<name>A0ABV8W104_9BACI</name>
<evidence type="ECO:0000256" key="3">
    <source>
        <dbReference type="ARBA" id="ARBA00022723"/>
    </source>
</evidence>
<proteinExistence type="inferred from homology"/>
<keyword evidence="5" id="KW-0408">Iron</keyword>
<dbReference type="EMBL" id="JBHSDV010000005">
    <property type="protein sequence ID" value="MFC4388916.1"/>
    <property type="molecule type" value="Genomic_DNA"/>
</dbReference>
<dbReference type="Proteomes" id="UP001595880">
    <property type="component" value="Unassembled WGS sequence"/>
</dbReference>
<evidence type="ECO:0000256" key="5">
    <source>
        <dbReference type="ARBA" id="ARBA00023004"/>
    </source>
</evidence>
<reference evidence="7" key="1">
    <citation type="journal article" date="2019" name="Int. J. Syst. Evol. Microbiol.">
        <title>The Global Catalogue of Microorganisms (GCM) 10K type strain sequencing project: providing services to taxonomists for standard genome sequencing and annotation.</title>
        <authorList>
            <consortium name="The Broad Institute Genomics Platform"/>
            <consortium name="The Broad Institute Genome Sequencing Center for Infectious Disease"/>
            <person name="Wu L."/>
            <person name="Ma J."/>
        </authorList>
    </citation>
    <scope>NUCLEOTIDE SEQUENCE [LARGE SCALE GENOMIC DNA]</scope>
    <source>
        <strain evidence="7">KACC 14058</strain>
    </source>
</reference>
<keyword evidence="2" id="KW-0349">Heme</keyword>
<gene>
    <name evidence="6" type="ORF">ACFOZ1_14025</name>
</gene>
<comment type="similarity">
    <text evidence="1">Belongs to the cytochrome P450 family.</text>
</comment>
<dbReference type="SUPFAM" id="SSF48264">
    <property type="entry name" value="Cytochrome P450"/>
    <property type="match status" value="1"/>
</dbReference>
<dbReference type="PANTHER" id="PTHR24302:SF15">
    <property type="entry name" value="FATTY-ACID PEROXYGENASE"/>
    <property type="match status" value="1"/>
</dbReference>
<sequence>MENNHPMPKEKGIDHTIQLLKEGYHFIMNRKEKFDSRVFETHLLGEKAICLVGKEEAELFYDETKFTRKDAAPSRVKKTLFGEGGVQGLDDAPHHHRKAMFMSLMTEEKLQQLKQLTKEEWEKEFRQIQDENIVVYEKAKSVLTRVAMKWVEIPVEDTEADKWSDELADMFEKAASIGPKHWKSRYSRSKMEEWMEDWIEKVRSGKVSISESAPLYQFSFHKDLDGELLDKQIVAVELLNLLRPIVAIAVYIDLLMLAMHDNKDEVAQMNIDDEKQVTNFIQEVRRFYPFFPFAGARVKETFTWNGYVFEEGTLTLLDLYGTNHDPAIWENPNQFQPSRFHDWSRSPFDFIPQGGGEYLIGHRCAGEWITVDILKTTIKFFVQQLAFTYPKQKFEYDNNDIPPLPKCEIRLRA</sequence>
<organism evidence="6 7">
    <name type="scientific">Gracilibacillus marinus</name>
    <dbReference type="NCBI Taxonomy" id="630535"/>
    <lineage>
        <taxon>Bacteria</taxon>
        <taxon>Bacillati</taxon>
        <taxon>Bacillota</taxon>
        <taxon>Bacilli</taxon>
        <taxon>Bacillales</taxon>
        <taxon>Bacillaceae</taxon>
        <taxon>Gracilibacillus</taxon>
    </lineage>
</organism>
<evidence type="ECO:0000313" key="7">
    <source>
        <dbReference type="Proteomes" id="UP001595880"/>
    </source>
</evidence>
<evidence type="ECO:0000256" key="4">
    <source>
        <dbReference type="ARBA" id="ARBA00023002"/>
    </source>
</evidence>
<dbReference type="Gene3D" id="1.10.630.10">
    <property type="entry name" value="Cytochrome P450"/>
    <property type="match status" value="1"/>
</dbReference>